<dbReference type="Gene3D" id="3.40.50.720">
    <property type="entry name" value="NAD(P)-binding Rossmann-like Domain"/>
    <property type="match status" value="1"/>
</dbReference>
<dbReference type="PANTHER" id="PTHR43054:SF1">
    <property type="entry name" value="SCYLLO-INOSITOL 2-DEHYDROGENASE (NADP(+)) IOLU"/>
    <property type="match status" value="1"/>
</dbReference>
<keyword evidence="4" id="KW-1185">Reference proteome</keyword>
<dbReference type="Proteomes" id="UP000004619">
    <property type="component" value="Unassembled WGS sequence"/>
</dbReference>
<evidence type="ECO:0000313" key="4">
    <source>
        <dbReference type="Proteomes" id="UP000004619"/>
    </source>
</evidence>
<dbReference type="SUPFAM" id="SSF51735">
    <property type="entry name" value="NAD(P)-binding Rossmann-fold domains"/>
    <property type="match status" value="1"/>
</dbReference>
<reference evidence="3" key="1">
    <citation type="submission" date="2009-08" db="EMBL/GenBank/DDBJ databases">
        <authorList>
            <person name="Weinstock G."/>
            <person name="Sodergren E."/>
            <person name="Clifton S."/>
            <person name="Fulton L."/>
            <person name="Fulton B."/>
            <person name="Courtney L."/>
            <person name="Fronick C."/>
            <person name="Harrison M."/>
            <person name="Strong C."/>
            <person name="Farmer C."/>
            <person name="Delahaunty K."/>
            <person name="Markovic C."/>
            <person name="Hall O."/>
            <person name="Minx P."/>
            <person name="Tomlinson C."/>
            <person name="Mitreva M."/>
            <person name="Nelson J."/>
            <person name="Hou S."/>
            <person name="Wollam A."/>
            <person name="Pepin K.H."/>
            <person name="Johnson M."/>
            <person name="Bhonagiri V."/>
            <person name="Nash W.E."/>
            <person name="Warren W."/>
            <person name="Chinwalla A."/>
            <person name="Mardis E.R."/>
            <person name="Wilson R.K."/>
        </authorList>
    </citation>
    <scope>NUCLEOTIDE SEQUENCE [LARGE SCALE GENOMIC DNA]</scope>
    <source>
        <strain evidence="3">A2-165</strain>
    </source>
</reference>
<dbReference type="HOGENOM" id="CLU_023194_7_0_9"/>
<dbReference type="STRING" id="411483.FAEPRAA2165_01206"/>
<comment type="caution">
    <text evidence="3">The sequence shown here is derived from an EMBL/GenBank/DDBJ whole genome shotgun (WGS) entry which is preliminary data.</text>
</comment>
<evidence type="ECO:0000259" key="2">
    <source>
        <dbReference type="Pfam" id="PF22725"/>
    </source>
</evidence>
<proteinExistence type="predicted"/>
<feature type="domain" description="GFO/IDH/MocA-like oxidoreductase" evidence="2">
    <location>
        <begin position="142"/>
        <end position="250"/>
    </location>
</feature>
<name>C7H4J1_FAED2</name>
<feature type="domain" description="Gfo/Idh/MocA-like oxidoreductase N-terminal" evidence="1">
    <location>
        <begin position="6"/>
        <end position="122"/>
    </location>
</feature>
<dbReference type="eggNOG" id="COG0673">
    <property type="taxonomic scope" value="Bacteria"/>
</dbReference>
<dbReference type="Pfam" id="PF01408">
    <property type="entry name" value="GFO_IDH_MocA"/>
    <property type="match status" value="1"/>
</dbReference>
<dbReference type="GO" id="GO:0000166">
    <property type="term" value="F:nucleotide binding"/>
    <property type="evidence" value="ECO:0007669"/>
    <property type="project" value="InterPro"/>
</dbReference>
<sequence length="331" mass="36930">MERTMKLGILGTGMIVREFLPWLAGPDCPFTVQALCSTQRSAPVADEMCEQYGIPQHTTNYFELLQWVDVIYLAVPNLQHYRYAKVALEAGKHVIVEKPMACTAAQTEELAALARRKKVFLFEAMTTQYLENYNKIRELLPRIGRVKLVQCNFSQYSSRYDAFCAGETPVSFDPECAGGALMDLNVYNISYIVGLFGEPNQVHYLANMERGIDTSGILTMEYNSFKAVSMAAKDCGAPARYVIQGTKGYILQKSTANWCGGVTFHPNQGKEEHFNLNGGRPRQAAEFHAFARAIEGGDQELCSRMLDTSVAVSRVLTVARRSADIKFPCDK</sequence>
<dbReference type="InterPro" id="IPR055170">
    <property type="entry name" value="GFO_IDH_MocA-like_dom"/>
</dbReference>
<dbReference type="SUPFAM" id="SSF55347">
    <property type="entry name" value="Glyceraldehyde-3-phosphate dehydrogenase-like, C-terminal domain"/>
    <property type="match status" value="1"/>
</dbReference>
<organism evidence="3 4">
    <name type="scientific">Faecalibacterium duncaniae (strain DSM 17677 / JCM 31915 / A2-165)</name>
    <name type="common">Faecalibacterium prausnitzii</name>
    <dbReference type="NCBI Taxonomy" id="411483"/>
    <lineage>
        <taxon>Bacteria</taxon>
        <taxon>Bacillati</taxon>
        <taxon>Bacillota</taxon>
        <taxon>Clostridia</taxon>
        <taxon>Eubacteriales</taxon>
        <taxon>Oscillospiraceae</taxon>
        <taxon>Faecalibacterium</taxon>
    </lineage>
</organism>
<accession>C7H4J1</accession>
<gene>
    <name evidence="3" type="ORF">FAEPRAA2165_01206</name>
</gene>
<evidence type="ECO:0000313" key="3">
    <source>
        <dbReference type="EMBL" id="EEU97173.1"/>
    </source>
</evidence>
<dbReference type="PANTHER" id="PTHR43054">
    <property type="match status" value="1"/>
</dbReference>
<dbReference type="PATRIC" id="fig|411483.3.peg.792"/>
<dbReference type="InterPro" id="IPR036291">
    <property type="entry name" value="NAD(P)-bd_dom_sf"/>
</dbReference>
<protein>
    <submittedName>
        <fullName evidence="3">Oxidoreductase, NAD-binding domain protein</fullName>
    </submittedName>
</protein>
<dbReference type="Pfam" id="PF22725">
    <property type="entry name" value="GFO_IDH_MocA_C3"/>
    <property type="match status" value="1"/>
</dbReference>
<dbReference type="EMBL" id="ACOP02000028">
    <property type="protein sequence ID" value="EEU97173.1"/>
    <property type="molecule type" value="Genomic_DNA"/>
</dbReference>
<dbReference type="AlphaFoldDB" id="C7H4J1"/>
<dbReference type="Gene3D" id="3.30.360.10">
    <property type="entry name" value="Dihydrodipicolinate Reductase, domain 2"/>
    <property type="match status" value="1"/>
</dbReference>
<dbReference type="InterPro" id="IPR000683">
    <property type="entry name" value="Gfo/Idh/MocA-like_OxRdtase_N"/>
</dbReference>
<evidence type="ECO:0000259" key="1">
    <source>
        <dbReference type="Pfam" id="PF01408"/>
    </source>
</evidence>